<gene>
    <name evidence="2" type="ORF">EU348_11155</name>
</gene>
<keyword evidence="1" id="KW-1133">Transmembrane helix</keyword>
<accession>A0A411DMY7</accession>
<feature type="transmembrane region" description="Helical" evidence="1">
    <location>
        <begin position="267"/>
        <end position="286"/>
    </location>
</feature>
<name>A0A411DMY7_CHRID</name>
<evidence type="ECO:0000313" key="2">
    <source>
        <dbReference type="EMBL" id="QBA21722.1"/>
    </source>
</evidence>
<protein>
    <recommendedName>
        <fullName evidence="3">HTH luxR-type domain-containing protein</fullName>
    </recommendedName>
</protein>
<dbReference type="SUPFAM" id="SSF46894">
    <property type="entry name" value="C-terminal effector domain of the bipartite response regulators"/>
    <property type="match status" value="1"/>
</dbReference>
<keyword evidence="1" id="KW-0472">Membrane</keyword>
<keyword evidence="1" id="KW-0812">Transmembrane</keyword>
<dbReference type="InterPro" id="IPR011990">
    <property type="entry name" value="TPR-like_helical_dom_sf"/>
</dbReference>
<dbReference type="GO" id="GO:0003677">
    <property type="term" value="F:DNA binding"/>
    <property type="evidence" value="ECO:0007669"/>
    <property type="project" value="InterPro"/>
</dbReference>
<dbReference type="Gene3D" id="1.10.10.10">
    <property type="entry name" value="Winged helix-like DNA-binding domain superfamily/Winged helix DNA-binding domain"/>
    <property type="match status" value="1"/>
</dbReference>
<dbReference type="InterPro" id="IPR036388">
    <property type="entry name" value="WH-like_DNA-bd_sf"/>
</dbReference>
<evidence type="ECO:0008006" key="3">
    <source>
        <dbReference type="Google" id="ProtNLM"/>
    </source>
</evidence>
<dbReference type="InterPro" id="IPR016032">
    <property type="entry name" value="Sig_transdc_resp-reg_C-effctor"/>
</dbReference>
<reference evidence="2" key="1">
    <citation type="submission" date="2019-01" db="EMBL/GenBank/DDBJ databases">
        <title>Whole Genome Sequencing for Putative Detection of Antimicrobial Resistance and Potential Virulence Factors in Chryseobacterium indologenes isolated from Nile Tilapia in Tanzania.</title>
        <authorList>
            <person name="Mwega E."/>
            <person name="Mutoloki S."/>
            <person name="Mugimba K."/>
            <person name="Colquhoun D."/>
            <person name="Mdegela R."/>
            <person name="Evensen O."/>
            <person name="Wasteson Y."/>
        </authorList>
    </citation>
    <scope>NUCLEOTIDE SEQUENCE [LARGE SCALE GENOMIC DNA]</scope>
    <source>
        <strain evidence="2">StR 01</strain>
    </source>
</reference>
<dbReference type="SUPFAM" id="SSF48452">
    <property type="entry name" value="TPR-like"/>
    <property type="match status" value="2"/>
</dbReference>
<dbReference type="EMBL" id="CP035532">
    <property type="protein sequence ID" value="QBA21722.1"/>
    <property type="molecule type" value="Genomic_DNA"/>
</dbReference>
<dbReference type="GO" id="GO:0006355">
    <property type="term" value="P:regulation of DNA-templated transcription"/>
    <property type="evidence" value="ECO:0007669"/>
    <property type="project" value="InterPro"/>
</dbReference>
<organism evidence="2">
    <name type="scientific">Chryseobacterium indologenes</name>
    <name type="common">Flavobacterium indologenes</name>
    <dbReference type="NCBI Taxonomy" id="253"/>
    <lineage>
        <taxon>Bacteria</taxon>
        <taxon>Pseudomonadati</taxon>
        <taxon>Bacteroidota</taxon>
        <taxon>Flavobacteriia</taxon>
        <taxon>Flavobacteriales</taxon>
        <taxon>Weeksellaceae</taxon>
        <taxon>Chryseobacterium group</taxon>
        <taxon>Chryseobacterium</taxon>
    </lineage>
</organism>
<dbReference type="AlphaFoldDB" id="A0A411DMY7"/>
<dbReference type="Gene3D" id="1.25.40.10">
    <property type="entry name" value="Tetratricopeptide repeat domain"/>
    <property type="match status" value="2"/>
</dbReference>
<proteinExistence type="predicted"/>
<sequence length="411" mass="48357">MHYKKGEIRGYLNIATVLNVMKKNKESLQMLEKAEKELGDEDDYGLKSYLYFVYGTNYNSLGLHEQAIKYFDDAFVIAHKIKDKKEKEYRLYSIYDWKRNSFEYLGIMDSVYSNERKCMKLPMPMLYITIAERHFKRKNIDSAEFYINKANELLITKQIPMEGKANVIRALGKLSIKKKDYNKALEYLISSVNITSAARLDNGTLESYKLIAEAYNGLKLSKLENEYLKKYSVLNDRLQEEDNAAVNLLINSKDNEQAEQGKEENLIFLYIILGLVLVVVIRYFIFKFSRQWKKSKDSLMIEEVNKSESSLKRSSYTYEELIALAKQSDPSFMLKFRDSFPNLYDALILKYPDLNLNDMKLCAFLKLNFSNKQIADYDHISVRTAESKKYRLRKKLNLSRDIDLYKWINDF</sequence>
<evidence type="ECO:0000256" key="1">
    <source>
        <dbReference type="SAM" id="Phobius"/>
    </source>
</evidence>